<evidence type="ECO:0000313" key="3">
    <source>
        <dbReference type="Proteomes" id="UP000499080"/>
    </source>
</evidence>
<keyword evidence="3" id="KW-1185">Reference proteome</keyword>
<dbReference type="Proteomes" id="UP000499080">
    <property type="component" value="Unassembled WGS sequence"/>
</dbReference>
<evidence type="ECO:0000313" key="2">
    <source>
        <dbReference type="EMBL" id="GBM37673.1"/>
    </source>
</evidence>
<name>A0A4Y2F885_ARAVE</name>
<organism evidence="2 3">
    <name type="scientific">Araneus ventricosus</name>
    <name type="common">Orbweaver spider</name>
    <name type="synonym">Epeira ventricosa</name>
    <dbReference type="NCBI Taxonomy" id="182803"/>
    <lineage>
        <taxon>Eukaryota</taxon>
        <taxon>Metazoa</taxon>
        <taxon>Ecdysozoa</taxon>
        <taxon>Arthropoda</taxon>
        <taxon>Chelicerata</taxon>
        <taxon>Arachnida</taxon>
        <taxon>Araneae</taxon>
        <taxon>Araneomorphae</taxon>
        <taxon>Entelegynae</taxon>
        <taxon>Araneoidea</taxon>
        <taxon>Araneidae</taxon>
        <taxon>Araneus</taxon>
    </lineage>
</organism>
<dbReference type="AlphaFoldDB" id="A0A4Y2F885"/>
<gene>
    <name evidence="2" type="ORF">AVEN_9961_1</name>
</gene>
<feature type="region of interest" description="Disordered" evidence="1">
    <location>
        <begin position="1"/>
        <end position="40"/>
    </location>
</feature>
<sequence length="96" mass="10944">MIVREIQRPSGLSASKDTNRKGSSVHCKMKTKPAPHNSQRMQWARNHMSYGQKWQPVIFSDEKSGIWMVQMAGHLTNMTCARNIVVFSVADKVVDR</sequence>
<reference evidence="2 3" key="1">
    <citation type="journal article" date="2019" name="Sci. Rep.">
        <title>Orb-weaving spider Araneus ventricosus genome elucidates the spidroin gene catalogue.</title>
        <authorList>
            <person name="Kono N."/>
            <person name="Nakamura H."/>
            <person name="Ohtoshi R."/>
            <person name="Moran D.A.P."/>
            <person name="Shinohara A."/>
            <person name="Yoshida Y."/>
            <person name="Fujiwara M."/>
            <person name="Mori M."/>
            <person name="Tomita M."/>
            <person name="Arakawa K."/>
        </authorList>
    </citation>
    <scope>NUCLEOTIDE SEQUENCE [LARGE SCALE GENOMIC DNA]</scope>
</reference>
<dbReference type="EMBL" id="BGPR01000847">
    <property type="protein sequence ID" value="GBM37673.1"/>
    <property type="molecule type" value="Genomic_DNA"/>
</dbReference>
<accession>A0A4Y2F885</accession>
<proteinExistence type="predicted"/>
<evidence type="ECO:0008006" key="4">
    <source>
        <dbReference type="Google" id="ProtNLM"/>
    </source>
</evidence>
<dbReference type="OrthoDB" id="9996331at2759"/>
<evidence type="ECO:0000256" key="1">
    <source>
        <dbReference type="SAM" id="MobiDB-lite"/>
    </source>
</evidence>
<protein>
    <recommendedName>
        <fullName evidence="4">Transposase Tc1-like domain-containing protein</fullName>
    </recommendedName>
</protein>
<comment type="caution">
    <text evidence="2">The sequence shown here is derived from an EMBL/GenBank/DDBJ whole genome shotgun (WGS) entry which is preliminary data.</text>
</comment>